<feature type="region of interest" description="Disordered" evidence="2">
    <location>
        <begin position="1"/>
        <end position="28"/>
    </location>
</feature>
<gene>
    <name evidence="4" type="ORF">ACFPEL_05435</name>
</gene>
<evidence type="ECO:0000313" key="4">
    <source>
        <dbReference type="EMBL" id="MFC4831846.1"/>
    </source>
</evidence>
<dbReference type="Pfam" id="PF04909">
    <property type="entry name" value="Amidohydro_2"/>
    <property type="match status" value="1"/>
</dbReference>
<comment type="caution">
    <text evidence="4">The sequence shown here is derived from an EMBL/GenBank/DDBJ whole genome shotgun (WGS) entry which is preliminary data.</text>
</comment>
<dbReference type="InterPro" id="IPR006680">
    <property type="entry name" value="Amidohydro-rel"/>
</dbReference>
<dbReference type="InterPro" id="IPR032465">
    <property type="entry name" value="ACMSD"/>
</dbReference>
<keyword evidence="1" id="KW-0456">Lyase</keyword>
<protein>
    <submittedName>
        <fullName evidence="4">Amidohydrolase family protein</fullName>
    </submittedName>
</protein>
<dbReference type="SUPFAM" id="SSF51556">
    <property type="entry name" value="Metallo-dependent hydrolases"/>
    <property type="match status" value="1"/>
</dbReference>
<feature type="domain" description="Amidohydrolase-related" evidence="3">
    <location>
        <begin position="30"/>
        <end position="369"/>
    </location>
</feature>
<evidence type="ECO:0000313" key="5">
    <source>
        <dbReference type="Proteomes" id="UP001595909"/>
    </source>
</evidence>
<proteinExistence type="predicted"/>
<accession>A0ABV9REW3</accession>
<evidence type="ECO:0000256" key="1">
    <source>
        <dbReference type="ARBA" id="ARBA00023239"/>
    </source>
</evidence>
<organism evidence="4 5">
    <name type="scientific">Actinomycetospora chibensis</name>
    <dbReference type="NCBI Taxonomy" id="663606"/>
    <lineage>
        <taxon>Bacteria</taxon>
        <taxon>Bacillati</taxon>
        <taxon>Actinomycetota</taxon>
        <taxon>Actinomycetes</taxon>
        <taxon>Pseudonocardiales</taxon>
        <taxon>Pseudonocardiaceae</taxon>
        <taxon>Actinomycetospora</taxon>
    </lineage>
</organism>
<evidence type="ECO:0000259" key="3">
    <source>
        <dbReference type="Pfam" id="PF04909"/>
    </source>
</evidence>
<dbReference type="Proteomes" id="UP001595909">
    <property type="component" value="Unassembled WGS sequence"/>
</dbReference>
<keyword evidence="5" id="KW-1185">Reference proteome</keyword>
<dbReference type="PANTHER" id="PTHR21240:SF28">
    <property type="entry name" value="ISO-OROTATE DECARBOXYLASE (EUROFUNG)"/>
    <property type="match status" value="1"/>
</dbReference>
<reference evidence="5" key="1">
    <citation type="journal article" date="2019" name="Int. J. Syst. Evol. Microbiol.">
        <title>The Global Catalogue of Microorganisms (GCM) 10K type strain sequencing project: providing services to taxonomists for standard genome sequencing and annotation.</title>
        <authorList>
            <consortium name="The Broad Institute Genomics Platform"/>
            <consortium name="The Broad Institute Genome Sequencing Center for Infectious Disease"/>
            <person name="Wu L."/>
            <person name="Ma J."/>
        </authorList>
    </citation>
    <scope>NUCLEOTIDE SEQUENCE [LARGE SCALE GENOMIC DNA]</scope>
    <source>
        <strain evidence="5">CCUG 50347</strain>
    </source>
</reference>
<dbReference type="PANTHER" id="PTHR21240">
    <property type="entry name" value="2-AMINO-3-CARBOXYLMUCONATE-6-SEMIALDEHYDE DECARBOXYLASE"/>
    <property type="match status" value="1"/>
</dbReference>
<dbReference type="InterPro" id="IPR032466">
    <property type="entry name" value="Metal_Hydrolase"/>
</dbReference>
<name>A0ABV9REW3_9PSEU</name>
<evidence type="ECO:0000256" key="2">
    <source>
        <dbReference type="SAM" id="MobiDB-lite"/>
    </source>
</evidence>
<dbReference type="Gene3D" id="3.20.20.140">
    <property type="entry name" value="Metal-dependent hydrolases"/>
    <property type="match status" value="1"/>
</dbReference>
<dbReference type="RefSeq" id="WP_274191860.1">
    <property type="nucleotide sequence ID" value="NZ_BAABHN010000010.1"/>
</dbReference>
<dbReference type="EMBL" id="JBHSIM010000010">
    <property type="protein sequence ID" value="MFC4831846.1"/>
    <property type="molecule type" value="Genomic_DNA"/>
</dbReference>
<sequence length="377" mass="41003">MTTVSASEAAARTTSGTPRPAGRRPRTPVVDADIHPAVVPARLAVELPAPWRRRYERFGVRGAPPPAIYPRVRNGGMRADAHPPSGPPGSDLGLLREQLLDPYDLVAGVLIPLQGHTWGAEEPAYAAALCRALNDIQVADFLDPEPRLRASICIPHESPEHAVAEIERRSGDPRFVQVLFPSGTHLPVADAKYRPIYAAAAAAGLPIGMHLGGTEGHRGDGWPSFYLEQHGWYGNAMAMALTSLVAGGVFDELPDLRLVLVEGGITWLPSLLWGLDAGWSVFRDDVPALHRPPSEIVRERCWFTTQPIDEPENLAHLATTLRHAGLTDRILFASDYPHWDFDDPVTALRVLPADVRRPIMARNAAALYGVELPGDTP</sequence>